<keyword evidence="7" id="KW-0479">Metal-binding</keyword>
<dbReference type="Gene3D" id="3.30.40.10">
    <property type="entry name" value="Zinc/RING finger domain, C3HC4 (zinc finger)"/>
    <property type="match status" value="1"/>
</dbReference>
<keyword evidence="8 14" id="KW-0863">Zinc-finger</keyword>
<dbReference type="PROSITE" id="PS50089">
    <property type="entry name" value="ZF_RING_2"/>
    <property type="match status" value="1"/>
</dbReference>
<evidence type="ECO:0000256" key="9">
    <source>
        <dbReference type="ARBA" id="ARBA00022786"/>
    </source>
</evidence>
<evidence type="ECO:0000256" key="7">
    <source>
        <dbReference type="ARBA" id="ARBA00022723"/>
    </source>
</evidence>
<comment type="subcellular location">
    <subcellularLocation>
        <location evidence="2">Membrane</location>
        <topology evidence="2">Single-pass membrane protein</topology>
    </subcellularLocation>
</comment>
<evidence type="ECO:0000256" key="3">
    <source>
        <dbReference type="ARBA" id="ARBA00004906"/>
    </source>
</evidence>
<evidence type="ECO:0000256" key="5">
    <source>
        <dbReference type="ARBA" id="ARBA00022679"/>
    </source>
</evidence>
<dbReference type="SUPFAM" id="SSF57850">
    <property type="entry name" value="RING/U-box"/>
    <property type="match status" value="1"/>
</dbReference>
<comment type="caution">
    <text evidence="17">The sequence shown here is derived from an EMBL/GenBank/DDBJ whole genome shotgun (WGS) entry which is preliminary data.</text>
</comment>
<keyword evidence="10" id="KW-0862">Zinc</keyword>
<dbReference type="GO" id="GO:0016020">
    <property type="term" value="C:membrane"/>
    <property type="evidence" value="ECO:0007669"/>
    <property type="project" value="UniProtKB-SubCell"/>
</dbReference>
<comment type="pathway">
    <text evidence="3">Protein modification; protein ubiquitination.</text>
</comment>
<dbReference type="CDD" id="cd16461">
    <property type="entry name" value="RING-H2_EL5-like"/>
    <property type="match status" value="1"/>
</dbReference>
<evidence type="ECO:0000313" key="18">
    <source>
        <dbReference type="Proteomes" id="UP001346149"/>
    </source>
</evidence>
<dbReference type="Proteomes" id="UP001346149">
    <property type="component" value="Unassembled WGS sequence"/>
</dbReference>
<keyword evidence="12" id="KW-0472">Membrane</keyword>
<comment type="catalytic activity">
    <reaction evidence="1">
        <text>S-ubiquitinyl-[E2 ubiquitin-conjugating enzyme]-L-cysteine + [acceptor protein]-L-lysine = [E2 ubiquitin-conjugating enzyme]-L-cysteine + N(6)-ubiquitinyl-[acceptor protein]-L-lysine.</text>
        <dbReference type="EC" id="2.3.2.27"/>
    </reaction>
</comment>
<evidence type="ECO:0000256" key="6">
    <source>
        <dbReference type="ARBA" id="ARBA00022692"/>
    </source>
</evidence>
<dbReference type="SMART" id="SM00184">
    <property type="entry name" value="RING"/>
    <property type="match status" value="1"/>
</dbReference>
<evidence type="ECO:0000256" key="13">
    <source>
        <dbReference type="ARBA" id="ARBA00024209"/>
    </source>
</evidence>
<protein>
    <recommendedName>
        <fullName evidence="4">RING-type E3 ubiquitin transferase</fullName>
        <ecNumber evidence="4">2.3.2.27</ecNumber>
    </recommendedName>
</protein>
<dbReference type="EMBL" id="JAXQNO010000009">
    <property type="protein sequence ID" value="KAK4791626.1"/>
    <property type="molecule type" value="Genomic_DNA"/>
</dbReference>
<evidence type="ECO:0000256" key="10">
    <source>
        <dbReference type="ARBA" id="ARBA00022833"/>
    </source>
</evidence>
<dbReference type="GO" id="GO:0008270">
    <property type="term" value="F:zinc ion binding"/>
    <property type="evidence" value="ECO:0007669"/>
    <property type="project" value="UniProtKB-KW"/>
</dbReference>
<accession>A0AAN7R8W5</accession>
<dbReference type="GO" id="GO:0061630">
    <property type="term" value="F:ubiquitin protein ligase activity"/>
    <property type="evidence" value="ECO:0007669"/>
    <property type="project" value="UniProtKB-EC"/>
</dbReference>
<evidence type="ECO:0000256" key="12">
    <source>
        <dbReference type="ARBA" id="ARBA00023136"/>
    </source>
</evidence>
<evidence type="ECO:0000256" key="4">
    <source>
        <dbReference type="ARBA" id="ARBA00012483"/>
    </source>
</evidence>
<sequence>MLVIKLEEIKIHRLSEKEIWIIVCLCELAEGEKVRILPKCGHSFHVDCIDKWFESHDTCPLCRSPVPGEKVVSTPANSDGSTGISVRAAISTNFPSEPPASLPTNILYWGSANQVNSASGGMSVVIDIPRPEMENPVEPVSPSESGCAHDGPKL</sequence>
<evidence type="ECO:0000256" key="14">
    <source>
        <dbReference type="PROSITE-ProRule" id="PRU00175"/>
    </source>
</evidence>
<feature type="region of interest" description="Disordered" evidence="15">
    <location>
        <begin position="132"/>
        <end position="154"/>
    </location>
</feature>
<organism evidence="17 18">
    <name type="scientific">Trapa natans</name>
    <name type="common">Water chestnut</name>
    <dbReference type="NCBI Taxonomy" id="22666"/>
    <lineage>
        <taxon>Eukaryota</taxon>
        <taxon>Viridiplantae</taxon>
        <taxon>Streptophyta</taxon>
        <taxon>Embryophyta</taxon>
        <taxon>Tracheophyta</taxon>
        <taxon>Spermatophyta</taxon>
        <taxon>Magnoliopsida</taxon>
        <taxon>eudicotyledons</taxon>
        <taxon>Gunneridae</taxon>
        <taxon>Pentapetalae</taxon>
        <taxon>rosids</taxon>
        <taxon>malvids</taxon>
        <taxon>Myrtales</taxon>
        <taxon>Lythraceae</taxon>
        <taxon>Trapa</taxon>
    </lineage>
</organism>
<evidence type="ECO:0000256" key="1">
    <source>
        <dbReference type="ARBA" id="ARBA00000900"/>
    </source>
</evidence>
<evidence type="ECO:0000256" key="11">
    <source>
        <dbReference type="ARBA" id="ARBA00022989"/>
    </source>
</evidence>
<reference evidence="17 18" key="1">
    <citation type="journal article" date="2023" name="Hortic Res">
        <title>Pangenome of water caltrop reveals structural variations and asymmetric subgenome divergence after allopolyploidization.</title>
        <authorList>
            <person name="Zhang X."/>
            <person name="Chen Y."/>
            <person name="Wang L."/>
            <person name="Yuan Y."/>
            <person name="Fang M."/>
            <person name="Shi L."/>
            <person name="Lu R."/>
            <person name="Comes H.P."/>
            <person name="Ma Y."/>
            <person name="Chen Y."/>
            <person name="Huang G."/>
            <person name="Zhou Y."/>
            <person name="Zheng Z."/>
            <person name="Qiu Y."/>
        </authorList>
    </citation>
    <scope>NUCLEOTIDE SEQUENCE [LARGE SCALE GENOMIC DNA]</scope>
    <source>
        <strain evidence="17">F231</strain>
    </source>
</reference>
<evidence type="ECO:0000256" key="2">
    <source>
        <dbReference type="ARBA" id="ARBA00004167"/>
    </source>
</evidence>
<dbReference type="PANTHER" id="PTHR45768">
    <property type="entry name" value="E3 UBIQUITIN-PROTEIN LIGASE RNF13-LIKE"/>
    <property type="match status" value="1"/>
</dbReference>
<dbReference type="InterPro" id="IPR001841">
    <property type="entry name" value="Znf_RING"/>
</dbReference>
<name>A0AAN7R8W5_TRANT</name>
<feature type="domain" description="RING-type" evidence="16">
    <location>
        <begin position="23"/>
        <end position="63"/>
    </location>
</feature>
<proteinExistence type="inferred from homology"/>
<dbReference type="InterPro" id="IPR013083">
    <property type="entry name" value="Znf_RING/FYVE/PHD"/>
</dbReference>
<evidence type="ECO:0000256" key="15">
    <source>
        <dbReference type="SAM" id="MobiDB-lite"/>
    </source>
</evidence>
<evidence type="ECO:0000259" key="16">
    <source>
        <dbReference type="PROSITE" id="PS50089"/>
    </source>
</evidence>
<dbReference type="Pfam" id="PF13639">
    <property type="entry name" value="zf-RING_2"/>
    <property type="match status" value="1"/>
</dbReference>
<evidence type="ECO:0000313" key="17">
    <source>
        <dbReference type="EMBL" id="KAK4791626.1"/>
    </source>
</evidence>
<dbReference type="PANTHER" id="PTHR45768:SF34">
    <property type="entry name" value="RING-H2 FINGER PROTEIN ATL64"/>
    <property type="match status" value="1"/>
</dbReference>
<comment type="similarity">
    <text evidence="13">Belongs to the RING-type zinc finger family. ATL subfamily.</text>
</comment>
<dbReference type="EC" id="2.3.2.27" evidence="4"/>
<keyword evidence="6" id="KW-0812">Transmembrane</keyword>
<keyword evidence="11" id="KW-1133">Transmembrane helix</keyword>
<gene>
    <name evidence="17" type="ORF">SAY86_032039</name>
</gene>
<evidence type="ECO:0000256" key="8">
    <source>
        <dbReference type="ARBA" id="ARBA00022771"/>
    </source>
</evidence>
<keyword evidence="18" id="KW-1185">Reference proteome</keyword>
<dbReference type="AlphaFoldDB" id="A0AAN7R8W5"/>
<keyword evidence="5" id="KW-0808">Transferase</keyword>
<keyword evidence="9" id="KW-0833">Ubl conjugation pathway</keyword>